<keyword evidence="2" id="KW-1185">Reference proteome</keyword>
<dbReference type="EMBL" id="SRLO01000630">
    <property type="protein sequence ID" value="TNN50117.1"/>
    <property type="molecule type" value="Genomic_DNA"/>
</dbReference>
<dbReference type="AlphaFoldDB" id="A0A4Z2G996"/>
<protein>
    <submittedName>
        <fullName evidence="1">Uncharacterized protein</fullName>
    </submittedName>
</protein>
<organism evidence="1 2">
    <name type="scientific">Liparis tanakae</name>
    <name type="common">Tanaka's snailfish</name>
    <dbReference type="NCBI Taxonomy" id="230148"/>
    <lineage>
        <taxon>Eukaryota</taxon>
        <taxon>Metazoa</taxon>
        <taxon>Chordata</taxon>
        <taxon>Craniata</taxon>
        <taxon>Vertebrata</taxon>
        <taxon>Euteleostomi</taxon>
        <taxon>Actinopterygii</taxon>
        <taxon>Neopterygii</taxon>
        <taxon>Teleostei</taxon>
        <taxon>Neoteleostei</taxon>
        <taxon>Acanthomorphata</taxon>
        <taxon>Eupercaria</taxon>
        <taxon>Perciformes</taxon>
        <taxon>Cottioidei</taxon>
        <taxon>Cottales</taxon>
        <taxon>Liparidae</taxon>
        <taxon>Liparis</taxon>
    </lineage>
</organism>
<evidence type="ECO:0000313" key="1">
    <source>
        <dbReference type="EMBL" id="TNN50117.1"/>
    </source>
</evidence>
<name>A0A4Z2G996_9TELE</name>
<reference evidence="1 2" key="1">
    <citation type="submission" date="2019-03" db="EMBL/GenBank/DDBJ databases">
        <title>First draft genome of Liparis tanakae, snailfish: a comprehensive survey of snailfish specific genes.</title>
        <authorList>
            <person name="Kim W."/>
            <person name="Song I."/>
            <person name="Jeong J.-H."/>
            <person name="Kim D."/>
            <person name="Kim S."/>
            <person name="Ryu S."/>
            <person name="Song J.Y."/>
            <person name="Lee S.K."/>
        </authorList>
    </citation>
    <scope>NUCLEOTIDE SEQUENCE [LARGE SCALE GENOMIC DNA]</scope>
    <source>
        <tissue evidence="1">Muscle</tissue>
    </source>
</reference>
<dbReference type="Proteomes" id="UP000314294">
    <property type="component" value="Unassembled WGS sequence"/>
</dbReference>
<proteinExistence type="predicted"/>
<comment type="caution">
    <text evidence="1">The sequence shown here is derived from an EMBL/GenBank/DDBJ whole genome shotgun (WGS) entry which is preliminary data.</text>
</comment>
<evidence type="ECO:0000313" key="2">
    <source>
        <dbReference type="Proteomes" id="UP000314294"/>
    </source>
</evidence>
<accession>A0A4Z2G996</accession>
<sequence>MFAVKPTPLRFMADIFNNVAENVEPRHEFKTGWYVMDVRVANHPQDEGVPSSRKTNGSRPKIQPARFLLQKTI</sequence>
<gene>
    <name evidence="1" type="ORF">EYF80_039661</name>
</gene>